<evidence type="ECO:0008006" key="5">
    <source>
        <dbReference type="Google" id="ProtNLM"/>
    </source>
</evidence>
<evidence type="ECO:0000256" key="1">
    <source>
        <dbReference type="SAM" id="MobiDB-lite"/>
    </source>
</evidence>
<evidence type="ECO:0000313" key="4">
    <source>
        <dbReference type="Proteomes" id="UP000240429"/>
    </source>
</evidence>
<keyword evidence="2" id="KW-0812">Transmembrane</keyword>
<proteinExistence type="predicted"/>
<dbReference type="AlphaFoldDB" id="A0A2P8PUP3"/>
<evidence type="ECO:0000256" key="2">
    <source>
        <dbReference type="SAM" id="Phobius"/>
    </source>
</evidence>
<organism evidence="3 4">
    <name type="scientific">Streptomyces dioscori</name>
    <dbReference type="NCBI Taxonomy" id="2109333"/>
    <lineage>
        <taxon>Bacteria</taxon>
        <taxon>Bacillati</taxon>
        <taxon>Actinomycetota</taxon>
        <taxon>Actinomycetes</taxon>
        <taxon>Kitasatosporales</taxon>
        <taxon>Streptomycetaceae</taxon>
        <taxon>Streptomyces</taxon>
        <taxon>Streptomyces aurantiacus group</taxon>
    </lineage>
</organism>
<keyword evidence="4" id="KW-1185">Reference proteome</keyword>
<feature type="transmembrane region" description="Helical" evidence="2">
    <location>
        <begin position="76"/>
        <end position="95"/>
    </location>
</feature>
<feature type="transmembrane region" description="Helical" evidence="2">
    <location>
        <begin position="101"/>
        <end position="120"/>
    </location>
</feature>
<comment type="caution">
    <text evidence="3">The sequence shown here is derived from an EMBL/GenBank/DDBJ whole genome shotgun (WGS) entry which is preliminary data.</text>
</comment>
<feature type="region of interest" description="Disordered" evidence="1">
    <location>
        <begin position="463"/>
        <end position="500"/>
    </location>
</feature>
<sequence>MVGRQLPSLPKMRKDAVTRRLCASVHLDADFAHEADHRLTGDGLNAMGPALGINLVALARHARVAVRARAALDRQLAWLFAAGWAALLVGVAALIKGQGPIAMVAVYGPVTVLAAAWWLVHHDQARARAAAQDVYRSQDKAENLAPAVEQEAEARLHDLKRANVIPYTDSAERTNPFVGSGDKIKETLWQPIDVSRPADSPTGGKLTVRPFDAVDLHTYVAREMEGVSGLDGLRARNRLYVLGSNALHLPDLLPDRTRHPRAQIPRQLVQAGLQSPGAGMRTYLCLERVGEGGRTIVSMYLRARLHRPSLTWEVAAYAIPPLHGRFHRVDHLPVARAESWWSLVSYATTHVWPELRGASRRLRARRRFHREAERALTRTRREIKERHLVYDYGAFDSLRESLGDWDAAGYSEKTDAQDFLFRLQQGVLVATERFLQDHNVDTGSFDKAQQIISTQTYNISGDINGPSNIGNQGQITMAGGQPQHGQGGGGHPGVGQGGGP</sequence>
<keyword evidence="2" id="KW-0472">Membrane</keyword>
<dbReference type="RefSeq" id="WP_107022034.1">
    <property type="nucleotide sequence ID" value="NZ_KZ679062.1"/>
</dbReference>
<dbReference type="Proteomes" id="UP000240429">
    <property type="component" value="Unassembled WGS sequence"/>
</dbReference>
<feature type="compositionally biased region" description="Gly residues" evidence="1">
    <location>
        <begin position="485"/>
        <end position="500"/>
    </location>
</feature>
<dbReference type="EMBL" id="PYBJ01000037">
    <property type="protein sequence ID" value="PSM37698.1"/>
    <property type="molecule type" value="Genomic_DNA"/>
</dbReference>
<accession>A0A2P8PUP3</accession>
<keyword evidence="2" id="KW-1133">Transmembrane helix</keyword>
<gene>
    <name evidence="3" type="ORF">C6Y14_41040</name>
</gene>
<evidence type="ECO:0000313" key="3">
    <source>
        <dbReference type="EMBL" id="PSM37698.1"/>
    </source>
</evidence>
<reference evidence="3 4" key="1">
    <citation type="submission" date="2018-03" db="EMBL/GenBank/DDBJ databases">
        <title>Streptomyces dioscori sp. nov., a novel endophytic actinobacterium isolated from bulbil of Dioscorea bulbifera L.</title>
        <authorList>
            <person name="Zhikuan W."/>
        </authorList>
    </citation>
    <scope>NUCLEOTIDE SEQUENCE [LARGE SCALE GENOMIC DNA]</scope>
    <source>
        <strain evidence="3 4">A217</strain>
    </source>
</reference>
<protein>
    <recommendedName>
        <fullName evidence="5">Aromatic ring-opening dioxygenase LigA</fullName>
    </recommendedName>
</protein>
<dbReference type="OrthoDB" id="4093206at2"/>
<feature type="compositionally biased region" description="Polar residues" evidence="1">
    <location>
        <begin position="463"/>
        <end position="475"/>
    </location>
</feature>
<name>A0A2P8PUP3_9ACTN</name>